<keyword evidence="1" id="KW-0812">Transmembrane</keyword>
<dbReference type="AlphaFoldDB" id="M0B737"/>
<feature type="transmembrane region" description="Helical" evidence="1">
    <location>
        <begin position="6"/>
        <end position="27"/>
    </location>
</feature>
<dbReference type="Proteomes" id="UP000011554">
    <property type="component" value="Unassembled WGS sequence"/>
</dbReference>
<keyword evidence="3" id="KW-1185">Reference proteome</keyword>
<proteinExistence type="predicted"/>
<reference evidence="2 3" key="1">
    <citation type="journal article" date="2014" name="PLoS Genet.">
        <title>Phylogenetically driven sequencing of extremely halophilic archaea reveals strategies for static and dynamic osmo-response.</title>
        <authorList>
            <person name="Becker E.A."/>
            <person name="Seitzer P.M."/>
            <person name="Tritt A."/>
            <person name="Larsen D."/>
            <person name="Krusor M."/>
            <person name="Yao A.I."/>
            <person name="Wu D."/>
            <person name="Madern D."/>
            <person name="Eisen J.A."/>
            <person name="Darling A.E."/>
            <person name="Facciotti M.T."/>
        </authorList>
    </citation>
    <scope>NUCLEOTIDE SEQUENCE [LARGE SCALE GENOMIC DNA]</scope>
    <source>
        <strain evidence="2 3">DSM 12278</strain>
    </source>
</reference>
<keyword evidence="1" id="KW-1133">Transmembrane helix</keyword>
<evidence type="ECO:0000313" key="2">
    <source>
        <dbReference type="EMBL" id="ELZ05454.1"/>
    </source>
</evidence>
<evidence type="ECO:0000313" key="3">
    <source>
        <dbReference type="Proteomes" id="UP000011554"/>
    </source>
</evidence>
<accession>M0B737</accession>
<evidence type="ECO:0000256" key="1">
    <source>
        <dbReference type="SAM" id="Phobius"/>
    </source>
</evidence>
<gene>
    <name evidence="2" type="ORF">C481_02007</name>
</gene>
<sequence>MVQAKPWYFCSLLLINSIGAIIGRAVWTRLPLSNQPRSVEVERQDF</sequence>
<keyword evidence="1" id="KW-0472">Membrane</keyword>
<name>M0B737_NATA1</name>
<protein>
    <submittedName>
        <fullName evidence="2">Uncharacterized protein</fullName>
    </submittedName>
</protein>
<organism evidence="2 3">
    <name type="scientific">Natrialba asiatica (strain ATCC 700177 / DSM 12278 / JCM 9576 / FERM P-10747 / NBRC 102637 / 172P1)</name>
    <dbReference type="NCBI Taxonomy" id="29540"/>
    <lineage>
        <taxon>Archaea</taxon>
        <taxon>Methanobacteriati</taxon>
        <taxon>Methanobacteriota</taxon>
        <taxon>Stenosarchaea group</taxon>
        <taxon>Halobacteria</taxon>
        <taxon>Halobacteriales</taxon>
        <taxon>Natrialbaceae</taxon>
        <taxon>Natrialba</taxon>
    </lineage>
</organism>
<comment type="caution">
    <text evidence="2">The sequence shown here is derived from an EMBL/GenBank/DDBJ whole genome shotgun (WGS) entry which is preliminary data.</text>
</comment>
<dbReference type="PATRIC" id="fig|29540.5.peg.411"/>
<dbReference type="EMBL" id="AOIO01000007">
    <property type="protein sequence ID" value="ELZ05454.1"/>
    <property type="molecule type" value="Genomic_DNA"/>
</dbReference>